<keyword evidence="1" id="KW-0812">Transmembrane</keyword>
<keyword evidence="1" id="KW-0472">Membrane</keyword>
<feature type="transmembrane region" description="Helical" evidence="1">
    <location>
        <begin position="12"/>
        <end position="32"/>
    </location>
</feature>
<evidence type="ECO:0000313" key="2">
    <source>
        <dbReference type="EMBL" id="OGI62778.1"/>
    </source>
</evidence>
<reference evidence="2 3" key="1">
    <citation type="journal article" date="2016" name="Nat. Commun.">
        <title>Thousands of microbial genomes shed light on interconnected biogeochemical processes in an aquifer system.</title>
        <authorList>
            <person name="Anantharaman K."/>
            <person name="Brown C.T."/>
            <person name="Hug L.A."/>
            <person name="Sharon I."/>
            <person name="Castelle C.J."/>
            <person name="Probst A.J."/>
            <person name="Thomas B.C."/>
            <person name="Singh A."/>
            <person name="Wilkins M.J."/>
            <person name="Karaoz U."/>
            <person name="Brodie E.L."/>
            <person name="Williams K.H."/>
            <person name="Hubbard S.S."/>
            <person name="Banfield J.F."/>
        </authorList>
    </citation>
    <scope>NUCLEOTIDE SEQUENCE [LARGE SCALE GENOMIC DNA]</scope>
</reference>
<accession>A0A1F6UZF0</accession>
<dbReference type="InterPro" id="IPR045584">
    <property type="entry name" value="Pilin-like"/>
</dbReference>
<dbReference type="SUPFAM" id="SSF54523">
    <property type="entry name" value="Pili subunits"/>
    <property type="match status" value="1"/>
</dbReference>
<comment type="caution">
    <text evidence="2">The sequence shown here is derived from an EMBL/GenBank/DDBJ whole genome shotgun (WGS) entry which is preliminary data.</text>
</comment>
<evidence type="ECO:0000313" key="3">
    <source>
        <dbReference type="Proteomes" id="UP000177602"/>
    </source>
</evidence>
<keyword evidence="1" id="KW-1133">Transmembrane helix</keyword>
<evidence type="ECO:0000256" key="1">
    <source>
        <dbReference type="SAM" id="Phobius"/>
    </source>
</evidence>
<dbReference type="EMBL" id="MFTN01000020">
    <property type="protein sequence ID" value="OGI62778.1"/>
    <property type="molecule type" value="Genomic_DNA"/>
</dbReference>
<dbReference type="STRING" id="1801737.A2818_00845"/>
<organism evidence="2 3">
    <name type="scientific">Candidatus Nomurabacteria bacterium RIFCSPHIGHO2_01_FULL_40_12</name>
    <dbReference type="NCBI Taxonomy" id="1801737"/>
    <lineage>
        <taxon>Bacteria</taxon>
        <taxon>Candidatus Nomuraibacteriota</taxon>
    </lineage>
</organism>
<dbReference type="Proteomes" id="UP000177602">
    <property type="component" value="Unassembled WGS sequence"/>
</dbReference>
<sequence>MNNFYQKGISIIELLVVFAGIILLVLIILPQFSKLRENQVLKTAVNDTLSALNKARGKTLASFNSSSYGVHFQSDKAIIFSGTAFSAPASDNEDINIISPASITNVTLNSVSGSSGEMYFNRLTGMPSKTGTITISSPSFSKIITISSTGVASSN</sequence>
<evidence type="ECO:0008006" key="4">
    <source>
        <dbReference type="Google" id="ProtNLM"/>
    </source>
</evidence>
<dbReference type="Gene3D" id="3.30.700.10">
    <property type="entry name" value="Glycoprotein, Type 4 Pilin"/>
    <property type="match status" value="1"/>
</dbReference>
<dbReference type="AlphaFoldDB" id="A0A1F6UZF0"/>
<protein>
    <recommendedName>
        <fullName evidence="4">General secretion pathway GspH domain-containing protein</fullName>
    </recommendedName>
</protein>
<name>A0A1F6UZF0_9BACT</name>
<gene>
    <name evidence="2" type="ORF">A2818_00845</name>
</gene>
<proteinExistence type="predicted"/>